<dbReference type="InterPro" id="IPR036108">
    <property type="entry name" value="4pyrrol_syn_uPrphyn_synt_sf"/>
</dbReference>
<dbReference type="Gene3D" id="3.40.50.10090">
    <property type="match status" value="2"/>
</dbReference>
<dbReference type="Pfam" id="PF02602">
    <property type="entry name" value="HEM4"/>
    <property type="match status" value="1"/>
</dbReference>
<dbReference type="GO" id="GO:0004852">
    <property type="term" value="F:uroporphyrinogen-III synthase activity"/>
    <property type="evidence" value="ECO:0007669"/>
    <property type="project" value="InterPro"/>
</dbReference>
<evidence type="ECO:0000313" key="3">
    <source>
        <dbReference type="Proteomes" id="UP000019849"/>
    </source>
</evidence>
<dbReference type="SUPFAM" id="SSF69618">
    <property type="entry name" value="HemD-like"/>
    <property type="match status" value="1"/>
</dbReference>
<dbReference type="InterPro" id="IPR003754">
    <property type="entry name" value="4pyrrol_synth_uPrphyn_synth"/>
</dbReference>
<dbReference type="PATRIC" id="fig|69279.3.peg.11"/>
<gene>
    <name evidence="2" type="ORF">BG36_00050</name>
</gene>
<dbReference type="OrthoDB" id="7163809at2"/>
<dbReference type="eggNOG" id="COG1587">
    <property type="taxonomic scope" value="Bacteria"/>
</dbReference>
<dbReference type="Proteomes" id="UP000019849">
    <property type="component" value="Unassembled WGS sequence"/>
</dbReference>
<reference evidence="2 3" key="1">
    <citation type="submission" date="2014-02" db="EMBL/GenBank/DDBJ databases">
        <title>Aquamicrobium defluvii Genome sequencing.</title>
        <authorList>
            <person name="Wang X."/>
        </authorList>
    </citation>
    <scope>NUCLEOTIDE SEQUENCE [LARGE SCALE GENOMIC DNA]</scope>
    <source>
        <strain evidence="2 3">W13Z1</strain>
    </source>
</reference>
<sequence>MTRVLVTRPEPGAARTAARLAGLGFEPVVLPLSHTVTLNLDASFVPSDAGAVAVTSANALRHASPGLIGRLAHLPCHAVGARTAEAARQAGFAHVTEGPGDAAGLAGRIAGTFSGSLVYLCGRVRFPGFEERLSASGVRVDALEVYDTVTTGYDEASVGEVLDGRPVEAVLLYSAVAAQAMRGLLHRDGLRPLFANAQFFALSKRVAAGLGEEPAAMVNVAGHPEEQALLELLASRLGHKGGGASSHRPFSLP</sequence>
<comment type="caution">
    <text evidence="2">The sequence shown here is derived from an EMBL/GenBank/DDBJ whole genome shotgun (WGS) entry which is preliminary data.</text>
</comment>
<dbReference type="STRING" id="69279.BG36_00050"/>
<dbReference type="EMBL" id="JENY01000001">
    <property type="protein sequence ID" value="EXL10293.1"/>
    <property type="molecule type" value="Genomic_DNA"/>
</dbReference>
<dbReference type="AlphaFoldDB" id="A0A011UWP8"/>
<organism evidence="2 3">
    <name type="scientific">Aquamicrobium defluvii</name>
    <dbReference type="NCBI Taxonomy" id="69279"/>
    <lineage>
        <taxon>Bacteria</taxon>
        <taxon>Pseudomonadati</taxon>
        <taxon>Pseudomonadota</taxon>
        <taxon>Alphaproteobacteria</taxon>
        <taxon>Hyphomicrobiales</taxon>
        <taxon>Phyllobacteriaceae</taxon>
        <taxon>Aquamicrobium</taxon>
    </lineage>
</organism>
<dbReference type="CDD" id="cd06578">
    <property type="entry name" value="HemD"/>
    <property type="match status" value="1"/>
</dbReference>
<dbReference type="HOGENOM" id="CLU_011276_10_2_5"/>
<feature type="domain" description="Tetrapyrrole biosynthesis uroporphyrinogen III synthase" evidence="1">
    <location>
        <begin position="15"/>
        <end position="231"/>
    </location>
</feature>
<evidence type="ECO:0000259" key="1">
    <source>
        <dbReference type="Pfam" id="PF02602"/>
    </source>
</evidence>
<name>A0A011UWP8_9HYPH</name>
<dbReference type="NCBIfam" id="NF006621">
    <property type="entry name" value="PRK09189.1"/>
    <property type="match status" value="1"/>
</dbReference>
<proteinExistence type="predicted"/>
<accession>A0A011UWP8</accession>
<protein>
    <submittedName>
        <fullName evidence="2">Uroporphyrinogen III synthase</fullName>
    </submittedName>
</protein>
<dbReference type="GO" id="GO:0033014">
    <property type="term" value="P:tetrapyrrole biosynthetic process"/>
    <property type="evidence" value="ECO:0007669"/>
    <property type="project" value="InterPro"/>
</dbReference>
<evidence type="ECO:0000313" key="2">
    <source>
        <dbReference type="EMBL" id="EXL10293.1"/>
    </source>
</evidence>